<evidence type="ECO:0000256" key="1">
    <source>
        <dbReference type="ARBA" id="ARBA00022741"/>
    </source>
</evidence>
<proteinExistence type="predicted"/>
<organism evidence="4 5">
    <name type="scientific">Gigaspora margarita</name>
    <dbReference type="NCBI Taxonomy" id="4874"/>
    <lineage>
        <taxon>Eukaryota</taxon>
        <taxon>Fungi</taxon>
        <taxon>Fungi incertae sedis</taxon>
        <taxon>Mucoromycota</taxon>
        <taxon>Glomeromycotina</taxon>
        <taxon>Glomeromycetes</taxon>
        <taxon>Diversisporales</taxon>
        <taxon>Gigasporaceae</taxon>
        <taxon>Gigaspora</taxon>
    </lineage>
</organism>
<keyword evidence="2" id="KW-0342">GTP-binding</keyword>
<protein>
    <submittedName>
        <fullName evidence="4">129_t:CDS:1</fullName>
    </submittedName>
</protein>
<dbReference type="CDD" id="cd01856">
    <property type="entry name" value="YlqF"/>
    <property type="match status" value="1"/>
</dbReference>
<dbReference type="Pfam" id="PF01926">
    <property type="entry name" value="MMR_HSR1"/>
    <property type="match status" value="1"/>
</dbReference>
<evidence type="ECO:0000313" key="4">
    <source>
        <dbReference type="EMBL" id="CAG8784631.1"/>
    </source>
</evidence>
<reference evidence="4 5" key="1">
    <citation type="submission" date="2021-06" db="EMBL/GenBank/DDBJ databases">
        <authorList>
            <person name="Kallberg Y."/>
            <person name="Tangrot J."/>
            <person name="Rosling A."/>
        </authorList>
    </citation>
    <scope>NUCLEOTIDE SEQUENCE [LARGE SCALE GENOMIC DNA]</scope>
    <source>
        <strain evidence="4 5">120-4 pot B 10/14</strain>
    </source>
</reference>
<evidence type="ECO:0000259" key="3">
    <source>
        <dbReference type="Pfam" id="PF01926"/>
    </source>
</evidence>
<evidence type="ECO:0000313" key="5">
    <source>
        <dbReference type="Proteomes" id="UP000789901"/>
    </source>
</evidence>
<name>A0ABN7VLP1_GIGMA</name>
<keyword evidence="1" id="KW-0547">Nucleotide-binding</keyword>
<gene>
    <name evidence="4" type="ORF">GMARGA_LOCUS20223</name>
</gene>
<evidence type="ECO:0000256" key="2">
    <source>
        <dbReference type="ARBA" id="ARBA00023134"/>
    </source>
</evidence>
<dbReference type="Gene3D" id="3.40.50.300">
    <property type="entry name" value="P-loop containing nucleotide triphosphate hydrolases"/>
    <property type="match status" value="1"/>
</dbReference>
<dbReference type="PANTHER" id="PTHR45782:SF4">
    <property type="entry name" value="MITOCHONDRIAL RIBOSOME-ASSOCIATED GTPASE 1"/>
    <property type="match status" value="1"/>
</dbReference>
<keyword evidence="5" id="KW-1185">Reference proteome</keyword>
<dbReference type="InterPro" id="IPR027417">
    <property type="entry name" value="P-loop_NTPase"/>
</dbReference>
<dbReference type="InterPro" id="IPR006073">
    <property type="entry name" value="GTP-bd"/>
</dbReference>
<dbReference type="InterPro" id="IPR023179">
    <property type="entry name" value="GTP-bd_ortho_bundle_sf"/>
</dbReference>
<sequence length="349" mass="39538">MISPLFTIRPNFVFDKAINWFPGHMAKGLRVISERLSKTNSKSQYIPLSSINNKFEDIAKLKDRIIVYNKADLADESAQMSITDAFREYRKQRVIFTDANTDKNVKMIIDFAANKAIKEPEKYPYVTVMVVGMPNVGKSSLINSMRRLGIHKGKAVKTGALPGVTRSVSATSIKVSEDPTVYLIDTPGVMIPHITDPVASLKVALTGGIRDHLSDEEIMADYLLWRLNNFGNFSYVEKFKLSHPTDSIEFLLPEISKRIGALQKYGEYDLNKSAIFFIKQYRNGKYGRYTLDDVSPEGLKTYFTGGGGSDKDVIMSKNQRKKLEWGKVMEKRLNRWKKHGYLTGKGKRT</sequence>
<accession>A0ABN7VLP1</accession>
<dbReference type="Gene3D" id="1.10.1580.10">
    <property type="match status" value="1"/>
</dbReference>
<dbReference type="SUPFAM" id="SSF52540">
    <property type="entry name" value="P-loop containing nucleoside triphosphate hydrolases"/>
    <property type="match status" value="2"/>
</dbReference>
<dbReference type="EMBL" id="CAJVQB010017539">
    <property type="protein sequence ID" value="CAG8784631.1"/>
    <property type="molecule type" value="Genomic_DNA"/>
</dbReference>
<comment type="caution">
    <text evidence="4">The sequence shown here is derived from an EMBL/GenBank/DDBJ whole genome shotgun (WGS) entry which is preliminary data.</text>
</comment>
<dbReference type="Proteomes" id="UP000789901">
    <property type="component" value="Unassembled WGS sequence"/>
</dbReference>
<feature type="domain" description="G" evidence="3">
    <location>
        <begin position="127"/>
        <end position="194"/>
    </location>
</feature>
<dbReference type="PANTHER" id="PTHR45782">
    <property type="entry name" value="MITOCHONDRIAL RIBOSOME-ASSOCIATED GTPASE 1"/>
    <property type="match status" value="1"/>
</dbReference>